<dbReference type="InterPro" id="IPR050063">
    <property type="entry name" value="Ribosomal_protein_uL29"/>
</dbReference>
<evidence type="ECO:0000256" key="5">
    <source>
        <dbReference type="HAMAP-Rule" id="MF_00374"/>
    </source>
</evidence>
<evidence type="ECO:0000256" key="3">
    <source>
        <dbReference type="ARBA" id="ARBA00023274"/>
    </source>
</evidence>
<keyword evidence="2 5" id="KW-0689">Ribosomal protein</keyword>
<proteinExistence type="inferred from homology"/>
<sequence>MKRAKQLEEFRDLSDQELQDKLKELKGELFNLRFQMATGQVSNTMVVREVKKNIARVQTILRERELRQAQ</sequence>
<dbReference type="PANTHER" id="PTHR10916:SF0">
    <property type="entry name" value="LARGE RIBOSOMAL SUBUNIT PROTEIN UL29C"/>
    <property type="match status" value="1"/>
</dbReference>
<accession>A0A926HL23</accession>
<dbReference type="SUPFAM" id="SSF46561">
    <property type="entry name" value="Ribosomal protein L29 (L29p)"/>
    <property type="match status" value="1"/>
</dbReference>
<protein>
    <recommendedName>
        <fullName evidence="4 5">Large ribosomal subunit protein uL29</fullName>
    </recommendedName>
</protein>
<dbReference type="RefSeq" id="WP_249316222.1">
    <property type="nucleotide sequence ID" value="NZ_JACRSR010000002.1"/>
</dbReference>
<evidence type="ECO:0000313" key="7">
    <source>
        <dbReference type="Proteomes" id="UP000623172"/>
    </source>
</evidence>
<evidence type="ECO:0000256" key="4">
    <source>
        <dbReference type="ARBA" id="ARBA00035204"/>
    </source>
</evidence>
<dbReference type="Proteomes" id="UP000623172">
    <property type="component" value="Unassembled WGS sequence"/>
</dbReference>
<dbReference type="InterPro" id="IPR018254">
    <property type="entry name" value="Ribosomal_uL29_CS"/>
</dbReference>
<dbReference type="GO" id="GO:0006412">
    <property type="term" value="P:translation"/>
    <property type="evidence" value="ECO:0007669"/>
    <property type="project" value="UniProtKB-UniRule"/>
</dbReference>
<dbReference type="FunFam" id="1.10.287.310:FF:000001">
    <property type="entry name" value="50S ribosomal protein L29"/>
    <property type="match status" value="1"/>
</dbReference>
<dbReference type="HAMAP" id="MF_00374">
    <property type="entry name" value="Ribosomal_uL29"/>
    <property type="match status" value="1"/>
</dbReference>
<dbReference type="Pfam" id="PF00831">
    <property type="entry name" value="Ribosomal_L29"/>
    <property type="match status" value="1"/>
</dbReference>
<dbReference type="NCBIfam" id="TIGR00012">
    <property type="entry name" value="L29"/>
    <property type="match status" value="1"/>
</dbReference>
<evidence type="ECO:0000313" key="6">
    <source>
        <dbReference type="EMBL" id="MBC8531602.1"/>
    </source>
</evidence>
<dbReference type="Gene3D" id="1.10.287.310">
    <property type="match status" value="1"/>
</dbReference>
<keyword evidence="7" id="KW-1185">Reference proteome</keyword>
<name>A0A926HL23_9FIRM</name>
<reference evidence="6" key="1">
    <citation type="submission" date="2020-08" db="EMBL/GenBank/DDBJ databases">
        <title>Genome public.</title>
        <authorList>
            <person name="Liu C."/>
            <person name="Sun Q."/>
        </authorList>
    </citation>
    <scope>NUCLEOTIDE SEQUENCE</scope>
    <source>
        <strain evidence="6">NSJ-53</strain>
    </source>
</reference>
<dbReference type="InterPro" id="IPR036049">
    <property type="entry name" value="Ribosomal_uL29_sf"/>
</dbReference>
<dbReference type="GO" id="GO:0003735">
    <property type="term" value="F:structural constituent of ribosome"/>
    <property type="evidence" value="ECO:0007669"/>
    <property type="project" value="InterPro"/>
</dbReference>
<evidence type="ECO:0000256" key="1">
    <source>
        <dbReference type="ARBA" id="ARBA00009254"/>
    </source>
</evidence>
<dbReference type="PANTHER" id="PTHR10916">
    <property type="entry name" value="60S RIBOSOMAL PROTEIN L35/50S RIBOSOMAL PROTEIN L29"/>
    <property type="match status" value="1"/>
</dbReference>
<dbReference type="CDD" id="cd00427">
    <property type="entry name" value="Ribosomal_L29_HIP"/>
    <property type="match status" value="1"/>
</dbReference>
<evidence type="ECO:0000256" key="2">
    <source>
        <dbReference type="ARBA" id="ARBA00022980"/>
    </source>
</evidence>
<dbReference type="EMBL" id="JACRSR010000002">
    <property type="protein sequence ID" value="MBC8531602.1"/>
    <property type="molecule type" value="Genomic_DNA"/>
</dbReference>
<dbReference type="PROSITE" id="PS00579">
    <property type="entry name" value="RIBOSOMAL_L29"/>
    <property type="match status" value="1"/>
</dbReference>
<keyword evidence="3 5" id="KW-0687">Ribonucleoprotein</keyword>
<comment type="similarity">
    <text evidence="1 5">Belongs to the universal ribosomal protein uL29 family.</text>
</comment>
<organism evidence="6 7">
    <name type="scientific">Gehongia tenuis</name>
    <dbReference type="NCBI Taxonomy" id="2763655"/>
    <lineage>
        <taxon>Bacteria</taxon>
        <taxon>Bacillati</taxon>
        <taxon>Bacillota</taxon>
        <taxon>Clostridia</taxon>
        <taxon>Christensenellales</taxon>
        <taxon>Christensenellaceae</taxon>
        <taxon>Gehongia</taxon>
    </lineage>
</organism>
<dbReference type="InterPro" id="IPR001854">
    <property type="entry name" value="Ribosomal_uL29"/>
</dbReference>
<dbReference type="GO" id="GO:0022625">
    <property type="term" value="C:cytosolic large ribosomal subunit"/>
    <property type="evidence" value="ECO:0007669"/>
    <property type="project" value="TreeGrafter"/>
</dbReference>
<comment type="caution">
    <text evidence="6">The sequence shown here is derived from an EMBL/GenBank/DDBJ whole genome shotgun (WGS) entry which is preliminary data.</text>
</comment>
<gene>
    <name evidence="5 6" type="primary">rpmC</name>
    <name evidence="6" type="ORF">H8696_07030</name>
</gene>
<dbReference type="AlphaFoldDB" id="A0A926HL23"/>